<feature type="domain" description="WCX" evidence="3">
    <location>
        <begin position="249"/>
        <end position="320"/>
    </location>
</feature>
<dbReference type="EMBL" id="JBEPSJ010000001">
    <property type="protein sequence ID" value="MET4581172.1"/>
    <property type="molecule type" value="Genomic_DNA"/>
</dbReference>
<dbReference type="PANTHER" id="PTHR34580">
    <property type="match status" value="1"/>
</dbReference>
<dbReference type="InterPro" id="IPR057727">
    <property type="entry name" value="WCX_dom"/>
</dbReference>
<dbReference type="Pfam" id="PF13280">
    <property type="entry name" value="WYL"/>
    <property type="match status" value="1"/>
</dbReference>
<dbReference type="InterPro" id="IPR043839">
    <property type="entry name" value="PafC_HTH"/>
</dbReference>
<evidence type="ECO:0000259" key="2">
    <source>
        <dbReference type="Pfam" id="PF19187"/>
    </source>
</evidence>
<reference evidence="4 5" key="1">
    <citation type="submission" date="2024-06" db="EMBL/GenBank/DDBJ databases">
        <title>Sorghum-associated microbial communities from plants grown in Nebraska, USA.</title>
        <authorList>
            <person name="Schachtman D."/>
        </authorList>
    </citation>
    <scope>NUCLEOTIDE SEQUENCE [LARGE SCALE GENOMIC DNA]</scope>
    <source>
        <strain evidence="4 5">2857</strain>
    </source>
</reference>
<comment type="caution">
    <text evidence="4">The sequence shown here is derived from an EMBL/GenBank/DDBJ whole genome shotgun (WGS) entry which is preliminary data.</text>
</comment>
<dbReference type="GO" id="GO:0000502">
    <property type="term" value="C:proteasome complex"/>
    <property type="evidence" value="ECO:0007669"/>
    <property type="project" value="UniProtKB-KW"/>
</dbReference>
<name>A0ABV2QKX6_9MICO</name>
<evidence type="ECO:0000259" key="3">
    <source>
        <dbReference type="Pfam" id="PF25583"/>
    </source>
</evidence>
<dbReference type="Pfam" id="PF19187">
    <property type="entry name" value="HTH_PafC"/>
    <property type="match status" value="1"/>
</dbReference>
<dbReference type="InterPro" id="IPR026881">
    <property type="entry name" value="WYL_dom"/>
</dbReference>
<feature type="domain" description="WYL" evidence="1">
    <location>
        <begin position="155"/>
        <end position="222"/>
    </location>
</feature>
<dbReference type="PIRSF" id="PIRSF016838">
    <property type="entry name" value="PafC"/>
    <property type="match status" value="1"/>
</dbReference>
<evidence type="ECO:0000313" key="5">
    <source>
        <dbReference type="Proteomes" id="UP001549257"/>
    </source>
</evidence>
<dbReference type="PANTHER" id="PTHR34580:SF1">
    <property type="entry name" value="PROTEIN PAFC"/>
    <property type="match status" value="1"/>
</dbReference>
<dbReference type="InterPro" id="IPR051534">
    <property type="entry name" value="CBASS_pafABC_assoc_protein"/>
</dbReference>
<dbReference type="Pfam" id="PF25583">
    <property type="entry name" value="WCX"/>
    <property type="match status" value="1"/>
</dbReference>
<dbReference type="PROSITE" id="PS52050">
    <property type="entry name" value="WYL"/>
    <property type="match status" value="1"/>
</dbReference>
<protein>
    <submittedName>
        <fullName evidence="4">Proteasome accessory factor C</fullName>
    </submittedName>
</protein>
<accession>A0ABV2QKX6</accession>
<proteinExistence type="predicted"/>
<feature type="domain" description="PafC HTH" evidence="2">
    <location>
        <begin position="14"/>
        <end position="136"/>
    </location>
</feature>
<sequence>MARPKKPKPMHAQEKLTFLLSLVPFLIERERVSVTEVAEHFAVDPEQIREAVRLIAVSGVPGETNTYQYEDLFDIAWDDFEDNDQIVLTNQVALDDSPRFSAREAAALIAGLQYLSSLPENADRAAVASLMAKLSRGASAHPSPLAVERTESDATLALIRESVAGGTQLEFDYLGSRGQRERRRVDPLRVESMDADWYLRGWDHLRSAVRTFRLDRISNPRVSSEPISHRASDVTLPDTLFETSDDDLVVTVDVANSAVALLADYIPDGADREQLDGRVRTTLRVSHYHGLKRLMASMAGVATVVDPPEARRAVAEWAAAGAARYQEDPS</sequence>
<keyword evidence="4" id="KW-0647">Proteasome</keyword>
<dbReference type="InterPro" id="IPR028349">
    <property type="entry name" value="PafC-like"/>
</dbReference>
<dbReference type="RefSeq" id="WP_354023360.1">
    <property type="nucleotide sequence ID" value="NZ_JBEPSJ010000001.1"/>
</dbReference>
<organism evidence="4 5">
    <name type="scientific">Conyzicola nivalis</name>
    <dbReference type="NCBI Taxonomy" id="1477021"/>
    <lineage>
        <taxon>Bacteria</taxon>
        <taxon>Bacillati</taxon>
        <taxon>Actinomycetota</taxon>
        <taxon>Actinomycetes</taxon>
        <taxon>Micrococcales</taxon>
        <taxon>Microbacteriaceae</taxon>
        <taxon>Conyzicola</taxon>
    </lineage>
</organism>
<evidence type="ECO:0000313" key="4">
    <source>
        <dbReference type="EMBL" id="MET4581172.1"/>
    </source>
</evidence>
<gene>
    <name evidence="4" type="ORF">ABIE21_000662</name>
</gene>
<keyword evidence="5" id="KW-1185">Reference proteome</keyword>
<dbReference type="Proteomes" id="UP001549257">
    <property type="component" value="Unassembled WGS sequence"/>
</dbReference>
<evidence type="ECO:0000259" key="1">
    <source>
        <dbReference type="Pfam" id="PF13280"/>
    </source>
</evidence>